<name>A0ABW6RG10_9ACTN</name>
<gene>
    <name evidence="2" type="ORF">ACFYWW_17175</name>
</gene>
<evidence type="ECO:0000313" key="3">
    <source>
        <dbReference type="Proteomes" id="UP001601976"/>
    </source>
</evidence>
<proteinExistence type="predicted"/>
<sequence>MNDRAPAPGELALVEALVNTLDVETGADSLDTEAGRTAFGLAETDVPAARELREALRAACLAHAGHDVSTAPLDRLLAAAPLLVTVDRAGAASLRPADPGALASRVAAAIATATADGTWLRLKACEAEDCLWAYYDRSPAGRSRWCTMAVCGSRAKMRKYRAGRTKS</sequence>
<dbReference type="Gene3D" id="1.10.3300.10">
    <property type="entry name" value="Jann2411-like domain"/>
    <property type="match status" value="1"/>
</dbReference>
<dbReference type="EMBL" id="JBIAPK010000005">
    <property type="protein sequence ID" value="MFF3340447.1"/>
    <property type="molecule type" value="Genomic_DNA"/>
</dbReference>
<dbReference type="Pfam" id="PF11706">
    <property type="entry name" value="zf-CGNR"/>
    <property type="match status" value="1"/>
</dbReference>
<dbReference type="InterPro" id="IPR023286">
    <property type="entry name" value="ABATE_dom_sf"/>
</dbReference>
<dbReference type="PANTHER" id="PTHR35525:SF3">
    <property type="entry name" value="BLL6575 PROTEIN"/>
    <property type="match status" value="1"/>
</dbReference>
<organism evidence="2 3">
    <name type="scientific">Streptomyces flavidovirens</name>
    <dbReference type="NCBI Taxonomy" id="67298"/>
    <lineage>
        <taxon>Bacteria</taxon>
        <taxon>Bacillati</taxon>
        <taxon>Actinomycetota</taxon>
        <taxon>Actinomycetes</taxon>
        <taxon>Kitasatosporales</taxon>
        <taxon>Streptomycetaceae</taxon>
        <taxon>Streptomyces</taxon>
    </lineage>
</organism>
<dbReference type="PANTHER" id="PTHR35525">
    <property type="entry name" value="BLL6575 PROTEIN"/>
    <property type="match status" value="1"/>
</dbReference>
<feature type="domain" description="Zinc finger CGNR" evidence="1">
    <location>
        <begin position="121"/>
        <end position="162"/>
    </location>
</feature>
<accession>A0ABW6RG10</accession>
<dbReference type="Proteomes" id="UP001601976">
    <property type="component" value="Unassembled WGS sequence"/>
</dbReference>
<keyword evidence="3" id="KW-1185">Reference proteome</keyword>
<evidence type="ECO:0000259" key="1">
    <source>
        <dbReference type="Pfam" id="PF11706"/>
    </source>
</evidence>
<comment type="caution">
    <text evidence="2">The sequence shown here is derived from an EMBL/GenBank/DDBJ whole genome shotgun (WGS) entry which is preliminary data.</text>
</comment>
<dbReference type="InterPro" id="IPR021005">
    <property type="entry name" value="Znf_CGNR"/>
</dbReference>
<dbReference type="RefSeq" id="WP_387896075.1">
    <property type="nucleotide sequence ID" value="NZ_JBIAPK010000005.1"/>
</dbReference>
<reference evidence="2 3" key="1">
    <citation type="submission" date="2024-10" db="EMBL/GenBank/DDBJ databases">
        <title>The Natural Products Discovery Center: Release of the First 8490 Sequenced Strains for Exploring Actinobacteria Biosynthetic Diversity.</title>
        <authorList>
            <person name="Kalkreuter E."/>
            <person name="Kautsar S.A."/>
            <person name="Yang D."/>
            <person name="Bader C.D."/>
            <person name="Teijaro C.N."/>
            <person name="Fluegel L."/>
            <person name="Davis C.M."/>
            <person name="Simpson J.R."/>
            <person name="Lauterbach L."/>
            <person name="Steele A.D."/>
            <person name="Gui C."/>
            <person name="Meng S."/>
            <person name="Li G."/>
            <person name="Viehrig K."/>
            <person name="Ye F."/>
            <person name="Su P."/>
            <person name="Kiefer A.F."/>
            <person name="Nichols A."/>
            <person name="Cepeda A.J."/>
            <person name="Yan W."/>
            <person name="Fan B."/>
            <person name="Jiang Y."/>
            <person name="Adhikari A."/>
            <person name="Zheng C.-J."/>
            <person name="Schuster L."/>
            <person name="Cowan T.M."/>
            <person name="Smanski M.J."/>
            <person name="Chevrette M.G."/>
            <person name="De Carvalho L.P.S."/>
            <person name="Shen B."/>
        </authorList>
    </citation>
    <scope>NUCLEOTIDE SEQUENCE [LARGE SCALE GENOMIC DNA]</scope>
    <source>
        <strain evidence="2 3">NPDC003029</strain>
    </source>
</reference>
<dbReference type="SUPFAM" id="SSF160904">
    <property type="entry name" value="Jann2411-like"/>
    <property type="match status" value="1"/>
</dbReference>
<protein>
    <submittedName>
        <fullName evidence="2">CGNR zinc finger domain-containing protein</fullName>
    </submittedName>
</protein>
<dbReference type="InterPro" id="IPR010852">
    <property type="entry name" value="ABATE"/>
</dbReference>
<evidence type="ECO:0000313" key="2">
    <source>
        <dbReference type="EMBL" id="MFF3340447.1"/>
    </source>
</evidence>